<dbReference type="GO" id="GO:0008076">
    <property type="term" value="C:voltage-gated potassium channel complex"/>
    <property type="evidence" value="ECO:0007669"/>
    <property type="project" value="InterPro"/>
</dbReference>
<dbReference type="Gene3D" id="1.20.120.350">
    <property type="entry name" value="Voltage-gated potassium channels. Chain C"/>
    <property type="match status" value="1"/>
</dbReference>
<keyword evidence="5" id="KW-0631">Potassium channel</keyword>
<comment type="caution">
    <text evidence="14">The sequence shown here is derived from an EMBL/GenBank/DDBJ whole genome shotgun (WGS) entry which is preliminary data.</text>
</comment>
<evidence type="ECO:0000256" key="1">
    <source>
        <dbReference type="ARBA" id="ARBA00004141"/>
    </source>
</evidence>
<accession>A0A5R9GVM8</accession>
<feature type="transmembrane region" description="Helical" evidence="12">
    <location>
        <begin position="93"/>
        <end position="113"/>
    </location>
</feature>
<dbReference type="Gene3D" id="1.10.287.70">
    <property type="match status" value="1"/>
</dbReference>
<keyword evidence="15" id="KW-1185">Reference proteome</keyword>
<keyword evidence="3" id="KW-0633">Potassium transport</keyword>
<evidence type="ECO:0000256" key="7">
    <source>
        <dbReference type="ARBA" id="ARBA00022958"/>
    </source>
</evidence>
<feature type="transmembrane region" description="Helical" evidence="12">
    <location>
        <begin position="210"/>
        <end position="232"/>
    </location>
</feature>
<dbReference type="Pfam" id="PF00520">
    <property type="entry name" value="Ion_trans"/>
    <property type="match status" value="1"/>
</dbReference>
<keyword evidence="2" id="KW-0813">Transport</keyword>
<feature type="transmembrane region" description="Helical" evidence="12">
    <location>
        <begin position="149"/>
        <end position="174"/>
    </location>
</feature>
<evidence type="ECO:0000256" key="4">
    <source>
        <dbReference type="ARBA" id="ARBA00022692"/>
    </source>
</evidence>
<keyword evidence="9" id="KW-0406">Ion transport</keyword>
<reference evidence="14 15" key="1">
    <citation type="journal article" date="2019" name="Appl. Environ. Microbiol.">
        <title>Environmental Evidence and Genomic Insight of Iron-oxidizing Bacteria Preference Towards More Corrosion Resistant Stainless Steel at Higher Salinities.</title>
        <authorList>
            <person name="Garrison C.E."/>
            <person name="Price K.A."/>
            <person name="Field E.K."/>
        </authorList>
    </citation>
    <scope>NUCLEOTIDE SEQUENCE [LARGE SCALE GENOMIC DNA]</scope>
    <source>
        <strain evidence="14 15">P3</strain>
    </source>
</reference>
<gene>
    <name evidence="14" type="ORF">FEF65_04105</name>
</gene>
<keyword evidence="11" id="KW-0407">Ion channel</keyword>
<keyword evidence="10 12" id="KW-0472">Membrane</keyword>
<evidence type="ECO:0000313" key="15">
    <source>
        <dbReference type="Proteomes" id="UP000306585"/>
    </source>
</evidence>
<evidence type="ECO:0000256" key="2">
    <source>
        <dbReference type="ARBA" id="ARBA00022448"/>
    </source>
</evidence>
<keyword evidence="7" id="KW-0630">Potassium</keyword>
<dbReference type="InterPro" id="IPR027359">
    <property type="entry name" value="Volt_channel_dom_sf"/>
</dbReference>
<dbReference type="GO" id="GO:0001508">
    <property type="term" value="P:action potential"/>
    <property type="evidence" value="ECO:0007669"/>
    <property type="project" value="TreeGrafter"/>
</dbReference>
<dbReference type="RefSeq" id="WP_138238523.1">
    <property type="nucleotide sequence ID" value="NZ_VBRY01000003.1"/>
</dbReference>
<dbReference type="PANTHER" id="PTHR11537">
    <property type="entry name" value="VOLTAGE-GATED POTASSIUM CHANNEL"/>
    <property type="match status" value="1"/>
</dbReference>
<name>A0A5R9GVM8_9PROT</name>
<dbReference type="PRINTS" id="PR00169">
    <property type="entry name" value="KCHANNEL"/>
</dbReference>
<evidence type="ECO:0000259" key="13">
    <source>
        <dbReference type="Pfam" id="PF00520"/>
    </source>
</evidence>
<dbReference type="EMBL" id="VBRY01000003">
    <property type="protein sequence ID" value="TLS68187.1"/>
    <property type="molecule type" value="Genomic_DNA"/>
</dbReference>
<feature type="domain" description="Ion transport" evidence="13">
    <location>
        <begin position="39"/>
        <end position="236"/>
    </location>
</feature>
<dbReference type="SUPFAM" id="SSF81324">
    <property type="entry name" value="Voltage-gated potassium channels"/>
    <property type="match status" value="1"/>
</dbReference>
<evidence type="ECO:0000256" key="10">
    <source>
        <dbReference type="ARBA" id="ARBA00023136"/>
    </source>
</evidence>
<dbReference type="PANTHER" id="PTHR11537:SF254">
    <property type="entry name" value="POTASSIUM VOLTAGE-GATED CHANNEL PROTEIN SHAB"/>
    <property type="match status" value="1"/>
</dbReference>
<evidence type="ECO:0000256" key="11">
    <source>
        <dbReference type="ARBA" id="ARBA00023303"/>
    </source>
</evidence>
<evidence type="ECO:0000256" key="6">
    <source>
        <dbReference type="ARBA" id="ARBA00022882"/>
    </source>
</evidence>
<protein>
    <submittedName>
        <fullName evidence="14">Ion transporter</fullName>
    </submittedName>
</protein>
<evidence type="ECO:0000256" key="3">
    <source>
        <dbReference type="ARBA" id="ARBA00022538"/>
    </source>
</evidence>
<evidence type="ECO:0000256" key="12">
    <source>
        <dbReference type="SAM" id="Phobius"/>
    </source>
</evidence>
<dbReference type="InterPro" id="IPR028325">
    <property type="entry name" value="VG_K_chnl"/>
</dbReference>
<proteinExistence type="predicted"/>
<dbReference type="Proteomes" id="UP000306585">
    <property type="component" value="Unassembled WGS sequence"/>
</dbReference>
<keyword evidence="6" id="KW-0851">Voltage-gated channel</keyword>
<evidence type="ECO:0000256" key="8">
    <source>
        <dbReference type="ARBA" id="ARBA00022989"/>
    </source>
</evidence>
<dbReference type="GO" id="GO:0005249">
    <property type="term" value="F:voltage-gated potassium channel activity"/>
    <property type="evidence" value="ECO:0007669"/>
    <property type="project" value="InterPro"/>
</dbReference>
<keyword evidence="4 12" id="KW-0812">Transmembrane</keyword>
<dbReference type="InterPro" id="IPR005821">
    <property type="entry name" value="Ion_trans_dom"/>
</dbReference>
<comment type="subcellular location">
    <subcellularLocation>
        <location evidence="1">Membrane</location>
        <topology evidence="1">Multi-pass membrane protein</topology>
    </subcellularLocation>
</comment>
<evidence type="ECO:0000256" key="9">
    <source>
        <dbReference type="ARBA" id="ARBA00023065"/>
    </source>
</evidence>
<evidence type="ECO:0000313" key="14">
    <source>
        <dbReference type="EMBL" id="TLS68187.1"/>
    </source>
</evidence>
<evidence type="ECO:0000256" key="5">
    <source>
        <dbReference type="ARBA" id="ARBA00022826"/>
    </source>
</evidence>
<organism evidence="14 15">
    <name type="scientific">Mariprofundus erugo</name>
    <dbReference type="NCBI Taxonomy" id="2528639"/>
    <lineage>
        <taxon>Bacteria</taxon>
        <taxon>Pseudomonadati</taxon>
        <taxon>Pseudomonadota</taxon>
        <taxon>Candidatius Mariprofundia</taxon>
        <taxon>Mariprofundales</taxon>
        <taxon>Mariprofundaceae</taxon>
        <taxon>Mariprofundus</taxon>
    </lineage>
</organism>
<feature type="transmembrane region" description="Helical" evidence="12">
    <location>
        <begin position="38"/>
        <end position="59"/>
    </location>
</feature>
<keyword evidence="8 12" id="KW-1133">Transmembrane helix</keyword>
<sequence>MSRHARHWKHTPIANPLRARLNRWLFDLSSKAGRRTNATLMIIIIASVIIGMFATVGHLEARWKALFYTVEIGIITLFIIEYIARLLTARRPLAYALSFYGLVDLATLLPLLILGDANTAIRLLRVFRLLKLIRYLRALQLFIASLRDVFEIMAVVISAISIIVLVAGNLIYLLEPENITNAFEGCWWSLVTMTTVGYGDIVPHSAAGRILASVLIMIGISTFAMLTGVISVKISHSLAYQRSCPACARMIAQEFSYCPYCATAQHPPRQRDDPDHTPPS</sequence>
<feature type="transmembrane region" description="Helical" evidence="12">
    <location>
        <begin position="65"/>
        <end position="84"/>
    </location>
</feature>
<dbReference type="AlphaFoldDB" id="A0A5R9GVM8"/>